<feature type="domain" description="Tetrahydrofolate dehydrogenase/cyclohydrolase catalytic" evidence="12">
    <location>
        <begin position="9"/>
        <end position="120"/>
    </location>
</feature>
<reference evidence="14 15" key="1">
    <citation type="submission" date="2017-05" db="EMBL/GenBank/DDBJ databases">
        <title>Vagococcus spp. assemblies.</title>
        <authorList>
            <person name="Gulvik C.A."/>
        </authorList>
    </citation>
    <scope>NUCLEOTIDE SEQUENCE [LARGE SCALE GENOMIC DNA]</scope>
    <source>
        <strain evidence="14 15">CCUG 51432</strain>
    </source>
</reference>
<keyword evidence="5 11" id="KW-0378">Hydrolase</keyword>
<dbReference type="RefSeq" id="WP_126808379.1">
    <property type="nucleotide sequence ID" value="NZ_NGKA01000007.1"/>
</dbReference>
<feature type="domain" description="Tetrahydrofolate dehydrogenase/cyclohydrolase NAD(P)-binding" evidence="13">
    <location>
        <begin position="140"/>
        <end position="280"/>
    </location>
</feature>
<evidence type="ECO:0000256" key="7">
    <source>
        <dbReference type="ARBA" id="ARBA00023002"/>
    </source>
</evidence>
<dbReference type="EC" id="1.5.1.5" evidence="11"/>
<keyword evidence="6 11" id="KW-0521">NADP</keyword>
<proteinExistence type="inferred from homology"/>
<gene>
    <name evidence="11" type="primary">folD</name>
    <name evidence="14" type="ORF">CBF29_05815</name>
</gene>
<dbReference type="EC" id="3.5.4.9" evidence="11"/>
<evidence type="ECO:0000256" key="11">
    <source>
        <dbReference type="HAMAP-Rule" id="MF_01576"/>
    </source>
</evidence>
<protein>
    <recommendedName>
        <fullName evidence="11">Bifunctional protein FolD</fullName>
    </recommendedName>
    <domain>
        <recommendedName>
            <fullName evidence="11">Methylenetetrahydrofolate dehydrogenase</fullName>
            <ecNumber evidence="11">1.5.1.5</ecNumber>
        </recommendedName>
    </domain>
    <domain>
        <recommendedName>
            <fullName evidence="11">Methenyltetrahydrofolate cyclohydrolase</fullName>
            <ecNumber evidence="11">3.5.4.9</ecNumber>
        </recommendedName>
    </domain>
</protein>
<evidence type="ECO:0000256" key="9">
    <source>
        <dbReference type="ARBA" id="ARBA00023167"/>
    </source>
</evidence>
<evidence type="ECO:0000256" key="2">
    <source>
        <dbReference type="ARBA" id="ARBA00022563"/>
    </source>
</evidence>
<evidence type="ECO:0000256" key="3">
    <source>
        <dbReference type="ARBA" id="ARBA00022605"/>
    </source>
</evidence>
<dbReference type="InterPro" id="IPR000672">
    <property type="entry name" value="THF_DH/CycHdrlase"/>
</dbReference>
<dbReference type="Proteomes" id="UP000287605">
    <property type="component" value="Unassembled WGS sequence"/>
</dbReference>
<evidence type="ECO:0000259" key="12">
    <source>
        <dbReference type="Pfam" id="PF00763"/>
    </source>
</evidence>
<evidence type="ECO:0000256" key="4">
    <source>
        <dbReference type="ARBA" id="ARBA00022755"/>
    </source>
</evidence>
<comment type="function">
    <text evidence="11">Catalyzes the oxidation of 5,10-methylenetetrahydrofolate to 5,10-methenyltetrahydrofolate and then the hydrolysis of 5,10-methenyltetrahydrofolate to 10-formyltetrahydrofolate.</text>
</comment>
<evidence type="ECO:0000256" key="5">
    <source>
        <dbReference type="ARBA" id="ARBA00022801"/>
    </source>
</evidence>
<keyword evidence="4 11" id="KW-0658">Purine biosynthesis</keyword>
<keyword evidence="3 11" id="KW-0028">Amino-acid biosynthesis</keyword>
<comment type="similarity">
    <text evidence="11">Belongs to the tetrahydrofolate dehydrogenase/cyclohydrolase family.</text>
</comment>
<comment type="pathway">
    <text evidence="1 11">One-carbon metabolism; tetrahydrofolate interconversion.</text>
</comment>
<dbReference type="PANTHER" id="PTHR48099:SF5">
    <property type="entry name" value="C-1-TETRAHYDROFOLATE SYNTHASE, CYTOPLASMIC"/>
    <property type="match status" value="1"/>
</dbReference>
<dbReference type="InterPro" id="IPR046346">
    <property type="entry name" value="Aminoacid_DH-like_N_sf"/>
</dbReference>
<dbReference type="GO" id="GO:0006164">
    <property type="term" value="P:purine nucleotide biosynthetic process"/>
    <property type="evidence" value="ECO:0007669"/>
    <property type="project" value="UniProtKB-KW"/>
</dbReference>
<dbReference type="PRINTS" id="PR00085">
    <property type="entry name" value="THFDHDRGNASE"/>
</dbReference>
<keyword evidence="8 11" id="KW-0368">Histidine biosynthesis</keyword>
<organism evidence="14 15">
    <name type="scientific">Vagococcus elongatus</name>
    <dbReference type="NCBI Taxonomy" id="180344"/>
    <lineage>
        <taxon>Bacteria</taxon>
        <taxon>Bacillati</taxon>
        <taxon>Bacillota</taxon>
        <taxon>Bacilli</taxon>
        <taxon>Lactobacillales</taxon>
        <taxon>Enterococcaceae</taxon>
        <taxon>Vagococcus</taxon>
    </lineage>
</organism>
<evidence type="ECO:0000256" key="10">
    <source>
        <dbReference type="ARBA" id="ARBA00023268"/>
    </source>
</evidence>
<dbReference type="Pfam" id="PF00763">
    <property type="entry name" value="THF_DHG_CYH"/>
    <property type="match status" value="1"/>
</dbReference>
<evidence type="ECO:0000259" key="13">
    <source>
        <dbReference type="Pfam" id="PF02882"/>
    </source>
</evidence>
<accession>A0A430AX73</accession>
<evidence type="ECO:0000313" key="14">
    <source>
        <dbReference type="EMBL" id="RSU12644.1"/>
    </source>
</evidence>
<dbReference type="CDD" id="cd01080">
    <property type="entry name" value="NAD_bind_m-THF_DH_Cyclohyd"/>
    <property type="match status" value="1"/>
</dbReference>
<dbReference type="GO" id="GO:0000105">
    <property type="term" value="P:L-histidine biosynthetic process"/>
    <property type="evidence" value="ECO:0007669"/>
    <property type="project" value="UniProtKB-KW"/>
</dbReference>
<evidence type="ECO:0000256" key="1">
    <source>
        <dbReference type="ARBA" id="ARBA00004777"/>
    </source>
</evidence>
<dbReference type="Gene3D" id="3.40.50.720">
    <property type="entry name" value="NAD(P)-binding Rossmann-like Domain"/>
    <property type="match status" value="1"/>
</dbReference>
<dbReference type="GO" id="GO:0004488">
    <property type="term" value="F:methylenetetrahydrofolate dehydrogenase (NADP+) activity"/>
    <property type="evidence" value="ECO:0007669"/>
    <property type="project" value="UniProtKB-UniRule"/>
</dbReference>
<sequence length="283" mass="30606">MTLLTTKILKGKEIAAPKNEKIKEKLAKLSEKPCLTIVRVGEDADQIYYENSCKKILGNLGFDVKTVTLAEDVAQEVFDSNFTKVNDDPDVHGILLLKPLPAHLSDHYASQIVKAEKDVDCFGEKNMLGIYKGDFSKFIPCTAQACLDILDFIGVELSGSRVVMVGYSMVVGKPLALALMGRGAVVKICRSTTKDLKRETRDAEIVISAIGIPHHIEADQLDENAIVIDVGINVTPEGKVVGDVVYEEAVKKVAAITPVPGGVGTVTNAVLAENVLKAYELLK</sequence>
<dbReference type="Pfam" id="PF02882">
    <property type="entry name" value="THF_DHG_CYH_C"/>
    <property type="match status" value="1"/>
</dbReference>
<comment type="subunit">
    <text evidence="11">Homodimer.</text>
</comment>
<feature type="binding site" evidence="11">
    <location>
        <position position="232"/>
    </location>
    <ligand>
        <name>NADP(+)</name>
        <dbReference type="ChEBI" id="CHEBI:58349"/>
    </ligand>
</feature>
<keyword evidence="9 11" id="KW-0486">Methionine biosynthesis</keyword>
<dbReference type="PANTHER" id="PTHR48099">
    <property type="entry name" value="C-1-TETRAHYDROFOLATE SYNTHASE, CYTOPLASMIC-RELATED"/>
    <property type="match status" value="1"/>
</dbReference>
<feature type="binding site" evidence="11">
    <location>
        <begin position="166"/>
        <end position="168"/>
    </location>
    <ligand>
        <name>NADP(+)</name>
        <dbReference type="ChEBI" id="CHEBI:58349"/>
    </ligand>
</feature>
<dbReference type="OrthoDB" id="9803580at2"/>
<comment type="catalytic activity">
    <reaction evidence="11">
        <text>(6R)-5,10-methylene-5,6,7,8-tetrahydrofolate + NADP(+) = (6R)-5,10-methenyltetrahydrofolate + NADPH</text>
        <dbReference type="Rhea" id="RHEA:22812"/>
        <dbReference type="ChEBI" id="CHEBI:15636"/>
        <dbReference type="ChEBI" id="CHEBI:57455"/>
        <dbReference type="ChEBI" id="CHEBI:57783"/>
        <dbReference type="ChEBI" id="CHEBI:58349"/>
        <dbReference type="EC" id="1.5.1.5"/>
    </reaction>
</comment>
<keyword evidence="15" id="KW-1185">Reference proteome</keyword>
<keyword evidence="10 11" id="KW-0511">Multifunctional enzyme</keyword>
<name>A0A430AX73_9ENTE</name>
<dbReference type="SUPFAM" id="SSF53223">
    <property type="entry name" value="Aminoacid dehydrogenase-like, N-terminal domain"/>
    <property type="match status" value="1"/>
</dbReference>
<evidence type="ECO:0000256" key="8">
    <source>
        <dbReference type="ARBA" id="ARBA00023102"/>
    </source>
</evidence>
<keyword evidence="7 11" id="KW-0560">Oxidoreductase</keyword>
<dbReference type="Gene3D" id="3.40.50.10860">
    <property type="entry name" value="Leucine Dehydrogenase, chain A, domain 1"/>
    <property type="match status" value="1"/>
</dbReference>
<dbReference type="GO" id="GO:0004477">
    <property type="term" value="F:methenyltetrahydrofolate cyclohydrolase activity"/>
    <property type="evidence" value="ECO:0007669"/>
    <property type="project" value="UniProtKB-UniRule"/>
</dbReference>
<dbReference type="GO" id="GO:0005829">
    <property type="term" value="C:cytosol"/>
    <property type="evidence" value="ECO:0007669"/>
    <property type="project" value="TreeGrafter"/>
</dbReference>
<comment type="caution">
    <text evidence="14">The sequence shown here is derived from an EMBL/GenBank/DDBJ whole genome shotgun (WGS) entry which is preliminary data.</text>
</comment>
<dbReference type="GO" id="GO:0035999">
    <property type="term" value="P:tetrahydrofolate interconversion"/>
    <property type="evidence" value="ECO:0007669"/>
    <property type="project" value="UniProtKB-UniRule"/>
</dbReference>
<dbReference type="AlphaFoldDB" id="A0A430AX73"/>
<evidence type="ECO:0000256" key="6">
    <source>
        <dbReference type="ARBA" id="ARBA00022857"/>
    </source>
</evidence>
<comment type="catalytic activity">
    <reaction evidence="11">
        <text>(6R)-5,10-methenyltetrahydrofolate + H2O = (6R)-10-formyltetrahydrofolate + H(+)</text>
        <dbReference type="Rhea" id="RHEA:23700"/>
        <dbReference type="ChEBI" id="CHEBI:15377"/>
        <dbReference type="ChEBI" id="CHEBI:15378"/>
        <dbReference type="ChEBI" id="CHEBI:57455"/>
        <dbReference type="ChEBI" id="CHEBI:195366"/>
        <dbReference type="EC" id="3.5.4.9"/>
    </reaction>
</comment>
<dbReference type="GO" id="GO:0009086">
    <property type="term" value="P:methionine biosynthetic process"/>
    <property type="evidence" value="ECO:0007669"/>
    <property type="project" value="UniProtKB-KW"/>
</dbReference>
<keyword evidence="2 11" id="KW-0554">One-carbon metabolism</keyword>
<dbReference type="UniPathway" id="UPA00193"/>
<dbReference type="InterPro" id="IPR036291">
    <property type="entry name" value="NAD(P)-bd_dom_sf"/>
</dbReference>
<dbReference type="SUPFAM" id="SSF51735">
    <property type="entry name" value="NAD(P)-binding Rossmann-fold domains"/>
    <property type="match status" value="1"/>
</dbReference>
<dbReference type="HAMAP" id="MF_01576">
    <property type="entry name" value="THF_DHG_CYH"/>
    <property type="match status" value="1"/>
</dbReference>
<comment type="caution">
    <text evidence="11">Lacks conserved residue(s) required for the propagation of feature annotation.</text>
</comment>
<dbReference type="InterPro" id="IPR020630">
    <property type="entry name" value="THF_DH/CycHdrlase_cat_dom"/>
</dbReference>
<dbReference type="EMBL" id="NGKA01000007">
    <property type="protein sequence ID" value="RSU12644.1"/>
    <property type="molecule type" value="Genomic_DNA"/>
</dbReference>
<evidence type="ECO:0000313" key="15">
    <source>
        <dbReference type="Proteomes" id="UP000287605"/>
    </source>
</evidence>
<dbReference type="InterPro" id="IPR020631">
    <property type="entry name" value="THF_DH/CycHdrlase_NAD-bd_dom"/>
</dbReference>